<organism evidence="1">
    <name type="scientific">Siphoviridae sp. ctCIv11</name>
    <dbReference type="NCBI Taxonomy" id="2827806"/>
    <lineage>
        <taxon>Viruses</taxon>
        <taxon>Duplodnaviria</taxon>
        <taxon>Heunggongvirae</taxon>
        <taxon>Uroviricota</taxon>
        <taxon>Caudoviricetes</taxon>
    </lineage>
</organism>
<proteinExistence type="predicted"/>
<dbReference type="EMBL" id="BK032513">
    <property type="protein sequence ID" value="DAF44968.1"/>
    <property type="molecule type" value="Genomic_DNA"/>
</dbReference>
<accession>A0A8S5S232</accession>
<sequence length="81" mass="9567">MKYIIETTEDGVNETLEVDGNLYKKEWCREENGIFRCKQKNFVDQMENDGCDNELLLEKIDEVFNSFLASSVDDIRDYLDM</sequence>
<evidence type="ECO:0000313" key="1">
    <source>
        <dbReference type="EMBL" id="DAF44968.1"/>
    </source>
</evidence>
<protein>
    <submittedName>
        <fullName evidence="1">Uncharacterized protein</fullName>
    </submittedName>
</protein>
<reference evidence="1" key="1">
    <citation type="journal article" date="2021" name="Proc. Natl. Acad. Sci. U.S.A.">
        <title>A Catalog of Tens of Thousands of Viruses from Human Metagenomes Reveals Hidden Associations with Chronic Diseases.</title>
        <authorList>
            <person name="Tisza M.J."/>
            <person name="Buck C.B."/>
        </authorList>
    </citation>
    <scope>NUCLEOTIDE SEQUENCE</scope>
    <source>
        <strain evidence="1">CtCIv11</strain>
    </source>
</reference>
<name>A0A8S5S232_9CAUD</name>